<dbReference type="PROSITE" id="PS51733">
    <property type="entry name" value="BPL_LPL_CATALYTIC"/>
    <property type="match status" value="1"/>
</dbReference>
<dbReference type="InterPro" id="IPR000544">
    <property type="entry name" value="Octanoyltransferase"/>
</dbReference>
<dbReference type="OrthoDB" id="19908at2759"/>
<proteinExistence type="inferred from homology"/>
<dbReference type="Pfam" id="PF21948">
    <property type="entry name" value="LplA-B_cat"/>
    <property type="match status" value="1"/>
</dbReference>
<keyword evidence="8" id="KW-1185">Reference proteome</keyword>
<organism evidence="7 8">
    <name type="scientific">Musa troglodytarum</name>
    <name type="common">fe'i banana</name>
    <dbReference type="NCBI Taxonomy" id="320322"/>
    <lineage>
        <taxon>Eukaryota</taxon>
        <taxon>Viridiplantae</taxon>
        <taxon>Streptophyta</taxon>
        <taxon>Embryophyta</taxon>
        <taxon>Tracheophyta</taxon>
        <taxon>Spermatophyta</taxon>
        <taxon>Magnoliopsida</taxon>
        <taxon>Liliopsida</taxon>
        <taxon>Zingiberales</taxon>
        <taxon>Musaceae</taxon>
        <taxon>Musa</taxon>
    </lineage>
</organism>
<dbReference type="Gene3D" id="3.30.930.10">
    <property type="entry name" value="Bira Bifunctional Protein, Domain 2"/>
    <property type="match status" value="1"/>
</dbReference>
<evidence type="ECO:0000256" key="3">
    <source>
        <dbReference type="ARBA" id="ARBA00012334"/>
    </source>
</evidence>
<accession>A0A9E7G2H5</accession>
<gene>
    <name evidence="7" type="ORF">MUK42_19428</name>
</gene>
<evidence type="ECO:0000313" key="7">
    <source>
        <dbReference type="EMBL" id="URE07049.1"/>
    </source>
</evidence>
<dbReference type="PANTHER" id="PTHR10993">
    <property type="entry name" value="OCTANOYLTRANSFERASE"/>
    <property type="match status" value="1"/>
</dbReference>
<keyword evidence="5" id="KW-0012">Acyltransferase</keyword>
<evidence type="ECO:0000256" key="4">
    <source>
        <dbReference type="ARBA" id="ARBA00022679"/>
    </source>
</evidence>
<keyword evidence="7" id="KW-0436">Ligase</keyword>
<dbReference type="GO" id="GO:0016874">
    <property type="term" value="F:ligase activity"/>
    <property type="evidence" value="ECO:0007669"/>
    <property type="project" value="UniProtKB-KW"/>
</dbReference>
<dbReference type="GO" id="GO:0009249">
    <property type="term" value="P:protein lipoylation"/>
    <property type="evidence" value="ECO:0007669"/>
    <property type="project" value="InterPro"/>
</dbReference>
<dbReference type="PANTHER" id="PTHR10993:SF7">
    <property type="entry name" value="LIPOYLTRANSFERASE 2, MITOCHONDRIAL-RELATED"/>
    <property type="match status" value="1"/>
</dbReference>
<name>A0A9E7G2H5_9LILI</name>
<dbReference type="Proteomes" id="UP001055439">
    <property type="component" value="Chromosome 5"/>
</dbReference>
<feature type="domain" description="BPL/LPL catalytic" evidence="6">
    <location>
        <begin position="1"/>
        <end position="141"/>
    </location>
</feature>
<evidence type="ECO:0000256" key="1">
    <source>
        <dbReference type="ARBA" id="ARBA00004821"/>
    </source>
</evidence>
<evidence type="ECO:0000313" key="8">
    <source>
        <dbReference type="Proteomes" id="UP001055439"/>
    </source>
</evidence>
<dbReference type="GO" id="GO:0033819">
    <property type="term" value="F:lipoyl(octanoyl) transferase activity"/>
    <property type="evidence" value="ECO:0007669"/>
    <property type="project" value="UniProtKB-EC"/>
</dbReference>
<feature type="non-terminal residue" evidence="7">
    <location>
        <position position="1"/>
    </location>
</feature>
<comment type="similarity">
    <text evidence="2">Belongs to the LipB family.</text>
</comment>
<protein>
    <recommendedName>
        <fullName evidence="3">lipoyl(octanoyl) transferase</fullName>
        <ecNumber evidence="3">2.3.1.181</ecNumber>
    </recommendedName>
</protein>
<sequence>SLFLLLSDEDLMLGCSALGMLLRSRLRNDVTCEPWVYDRISSTDELGGDAKSTILWSLEEVIIRVLSSTFAIKASRIKGLTGVWVGNKKVAAIGIRVSRWITYHGLAVNVTTDLSPFQRIVPCGLQDREINLLISLFLMID</sequence>
<dbReference type="InterPro" id="IPR045864">
    <property type="entry name" value="aa-tRNA-synth_II/BPL/LPL"/>
</dbReference>
<dbReference type="SUPFAM" id="SSF55681">
    <property type="entry name" value="Class II aaRS and biotin synthetases"/>
    <property type="match status" value="1"/>
</dbReference>
<dbReference type="EC" id="2.3.1.181" evidence="3"/>
<evidence type="ECO:0000259" key="6">
    <source>
        <dbReference type="PROSITE" id="PS51733"/>
    </source>
</evidence>
<reference evidence="7" key="1">
    <citation type="submission" date="2022-05" db="EMBL/GenBank/DDBJ databases">
        <title>The Musa troglodytarum L. genome provides insights into the mechanism of non-climacteric behaviour and enrichment of carotenoids.</title>
        <authorList>
            <person name="Wang J."/>
        </authorList>
    </citation>
    <scope>NUCLEOTIDE SEQUENCE</scope>
    <source>
        <tissue evidence="7">Leaf</tissue>
    </source>
</reference>
<comment type="pathway">
    <text evidence="1">Protein modification; protein lipoylation via endogenous pathway; protein N(6)-(lipoyl)lysine from octanoyl-[acyl-carrier-protein]: step 1/2.</text>
</comment>
<evidence type="ECO:0000256" key="2">
    <source>
        <dbReference type="ARBA" id="ARBA00007907"/>
    </source>
</evidence>
<dbReference type="EMBL" id="CP097507">
    <property type="protein sequence ID" value="URE07049.1"/>
    <property type="molecule type" value="Genomic_DNA"/>
</dbReference>
<evidence type="ECO:0000256" key="5">
    <source>
        <dbReference type="ARBA" id="ARBA00023315"/>
    </source>
</evidence>
<dbReference type="NCBIfam" id="TIGR00214">
    <property type="entry name" value="lipB"/>
    <property type="match status" value="1"/>
</dbReference>
<dbReference type="AlphaFoldDB" id="A0A9E7G2H5"/>
<keyword evidence="4" id="KW-0808">Transferase</keyword>
<dbReference type="InterPro" id="IPR004143">
    <property type="entry name" value="BPL_LPL_catalytic"/>
</dbReference>